<sequence>MARIKKADAPENDADLPPADDIRRFIVYAGDLIEEQRRVTDELTAAREALTDVSTGYNRTSRALAKREAEGVTVHIGSDIDKARQHIAQALSEPLARAEAIA</sequence>
<evidence type="ECO:0000313" key="2">
    <source>
        <dbReference type="Proteomes" id="UP000611500"/>
    </source>
</evidence>
<gene>
    <name evidence="1" type="ORF">GCM10010961_44600</name>
</gene>
<organism evidence="1 2">
    <name type="scientific">Pseudodonghicola xiamenensis</name>
    <dbReference type="NCBI Taxonomy" id="337702"/>
    <lineage>
        <taxon>Bacteria</taxon>
        <taxon>Pseudomonadati</taxon>
        <taxon>Pseudomonadota</taxon>
        <taxon>Alphaproteobacteria</taxon>
        <taxon>Rhodobacterales</taxon>
        <taxon>Paracoccaceae</taxon>
        <taxon>Pseudodonghicola</taxon>
    </lineage>
</organism>
<comment type="caution">
    <text evidence="1">The sequence shown here is derived from an EMBL/GenBank/DDBJ whole genome shotgun (WGS) entry which is preliminary data.</text>
</comment>
<dbReference type="Proteomes" id="UP000611500">
    <property type="component" value="Unassembled WGS sequence"/>
</dbReference>
<dbReference type="EMBL" id="BNAP01000057">
    <property type="protein sequence ID" value="GHH05641.1"/>
    <property type="molecule type" value="Genomic_DNA"/>
</dbReference>
<dbReference type="AlphaFoldDB" id="A0A8J3HDH8"/>
<proteinExistence type="predicted"/>
<protein>
    <submittedName>
        <fullName evidence="1">Uncharacterized protein</fullName>
    </submittedName>
</protein>
<dbReference type="RefSeq" id="WP_028095557.1">
    <property type="nucleotide sequence ID" value="NZ_BNAP01000057.1"/>
</dbReference>
<name>A0A8J3HDH8_9RHOB</name>
<evidence type="ECO:0000313" key="1">
    <source>
        <dbReference type="EMBL" id="GHH05641.1"/>
    </source>
</evidence>
<reference evidence="1" key="1">
    <citation type="journal article" date="2014" name="Int. J. Syst. Evol. Microbiol.">
        <title>Complete genome sequence of Corynebacterium casei LMG S-19264T (=DSM 44701T), isolated from a smear-ripened cheese.</title>
        <authorList>
            <consortium name="US DOE Joint Genome Institute (JGI-PGF)"/>
            <person name="Walter F."/>
            <person name="Albersmeier A."/>
            <person name="Kalinowski J."/>
            <person name="Ruckert C."/>
        </authorList>
    </citation>
    <scope>NUCLEOTIDE SEQUENCE</scope>
    <source>
        <strain evidence="1">CGMCC 1.7081</strain>
    </source>
</reference>
<reference evidence="1" key="2">
    <citation type="submission" date="2020-09" db="EMBL/GenBank/DDBJ databases">
        <authorList>
            <person name="Sun Q."/>
            <person name="Zhou Y."/>
        </authorList>
    </citation>
    <scope>NUCLEOTIDE SEQUENCE</scope>
    <source>
        <strain evidence="1">CGMCC 1.7081</strain>
    </source>
</reference>
<accession>A0A8J3HDH8</accession>
<keyword evidence="2" id="KW-1185">Reference proteome</keyword>